<keyword evidence="3" id="KW-0624">Polysaccharide degradation</keyword>
<dbReference type="PANTHER" id="PTHR24099:SF11">
    <property type="entry name" value="FIBRONECTIN TYPE III DOMAIN-CONTAINING 3BA-RELATED"/>
    <property type="match status" value="1"/>
</dbReference>
<sequence>MLNIRTKQALFSLVMCICLMSGIIPSMQAQASIPNVTLQKYMLVDQFGYRPGDDKVAVLVDPQTGYNSADAYIPGNTLEVRRVSDDHVMFTGSPTVWNNGATQSSSGDRGWWFNFSSVTAEGEYYIYDVQGSFKSYNFTIDENVYKDVLKAAIKTFYYQRIGTPHLPEHAGAAYADGAAFVGPHQDSQARNVFDRNNPATERDLSGGWMDAGDYNKYVTYTAQPVNELLSAYEQNQAIFTDDYDIPESGNGIPDVLDEVKWELDWLKKMQDSDGGVLLKVGVPSSGGIGEFANPPSAITSYRYYLPKASSSTIITSLNFAHAALVYRDFPSLKSYADDLQQRAIKAWDWYQANPKSDNADQGEIEAGDADMSIQSQAQIATVASAYLFALTGEAKYHAEFKNNYKTTWPLSDGYWGMYYGEQAEGVMFYTTLPNADPVVKAHILERRDVQDFDEAFNDNDDLYRSFVPDFSYHWGSLQVRARLGATAYDFVQYEINPSKKDNYNKRAQNILHYFHGVNPTGFTYLTNMSEYGAESSISQIYHSWFADGSQWDLAPPGFVPGGPSTQYSGTSSPPLGQPMQKMYKDWNGISWEWPNNVDASWEITENGIYYQAAYVKLLAKFVPAPPLPTEAPSVPMALSAQPTGTTSIALQWSKSAAASGYDIEVDGIVQDNGPSIAYTHEGLAHGSTHEYRVRAKNSIGMSAWSSVISAVTDVPPPRPAIPDHMTASATSSFTVEVNWNPSSGATKYEIEVDGVSVDIGNFTSYMHKGLASTSTHSYRVRAKNSGGISDWGPLATVTTPKAPPTNVIDLSHNGTNGYTFGQASDQVKRYQTFIADSYPILTSLDVMIRKAGAPGNVTVELYAANDNKPSGHALASTTIAASSVSDDYAIVNARIPFIGLKAGTEYAIVLGQSTPGEGGIYEWLAGFDVNGSYDYGKRTVNEWVDESHIGDGWMMLHVAQSPGPQPSVPAVPSGAVAVATSAASATVSWNAAQGASSYEVEIDGSTMYASTTQLSYDHSGLAAGSSHSYRIRAKNESGTSEWTSYIAITIQQPSSSVIDISHNGSEGFTFGETRDQVKRWQMFVANTKQSLTKVQVKVRKFGSTSNMTVSLFATKNNKPTGSALANVTVPASSISEDFEVINVPMTYSGLASGATYAIVLGQVKNSNYTTYEWSTSEVSSSLRSGKYSGDKWIDESSIGDGWLKLFVE</sequence>
<dbReference type="CDD" id="cd02850">
    <property type="entry name" value="E_set_Cellulase_N"/>
    <property type="match status" value="1"/>
</dbReference>
<dbReference type="Pfam" id="PF00759">
    <property type="entry name" value="Glyco_hydro_9"/>
    <property type="match status" value="1"/>
</dbReference>
<keyword evidence="4" id="KW-0732">Signal</keyword>
<feature type="domain" description="Fibronectin type-III" evidence="5">
    <location>
        <begin position="971"/>
        <end position="1053"/>
    </location>
</feature>
<proteinExistence type="inferred from homology"/>
<evidence type="ECO:0000256" key="4">
    <source>
        <dbReference type="SAM" id="SignalP"/>
    </source>
</evidence>
<evidence type="ECO:0000256" key="3">
    <source>
        <dbReference type="ARBA" id="ARBA00023326"/>
    </source>
</evidence>
<dbReference type="RefSeq" id="WP_209977223.1">
    <property type="nucleotide sequence ID" value="NZ_JAGGLB010000034.1"/>
</dbReference>
<organism evidence="6 7">
    <name type="scientific">Paenibacillus eucommiae</name>
    <dbReference type="NCBI Taxonomy" id="1355755"/>
    <lineage>
        <taxon>Bacteria</taxon>
        <taxon>Bacillati</taxon>
        <taxon>Bacillota</taxon>
        <taxon>Bacilli</taxon>
        <taxon>Bacillales</taxon>
        <taxon>Paenibacillaceae</taxon>
        <taxon>Paenibacillus</taxon>
    </lineage>
</organism>
<comment type="caution">
    <text evidence="6">The sequence shown here is derived from an EMBL/GenBank/DDBJ whole genome shotgun (WGS) entry which is preliminary data.</text>
</comment>
<evidence type="ECO:0000313" key="7">
    <source>
        <dbReference type="Proteomes" id="UP001519287"/>
    </source>
</evidence>
<protein>
    <recommendedName>
        <fullName evidence="5">Fibronectin type-III domain-containing protein</fullName>
    </recommendedName>
</protein>
<name>A0ABS4J6I7_9BACL</name>
<keyword evidence="2" id="KW-0119">Carbohydrate metabolism</keyword>
<dbReference type="CDD" id="cd00063">
    <property type="entry name" value="FN3"/>
    <property type="match status" value="2"/>
</dbReference>
<dbReference type="InterPro" id="IPR014756">
    <property type="entry name" value="Ig_E-set"/>
</dbReference>
<dbReference type="InterPro" id="IPR050617">
    <property type="entry name" value="E3_ligase_FN3/SPRY"/>
</dbReference>
<dbReference type="SUPFAM" id="SSF48208">
    <property type="entry name" value="Six-hairpin glycosidases"/>
    <property type="match status" value="1"/>
</dbReference>
<evidence type="ECO:0000313" key="6">
    <source>
        <dbReference type="EMBL" id="MBP1995415.1"/>
    </source>
</evidence>
<dbReference type="SMART" id="SM00060">
    <property type="entry name" value="FN3"/>
    <property type="match status" value="3"/>
</dbReference>
<evidence type="ECO:0000256" key="1">
    <source>
        <dbReference type="ARBA" id="ARBA00007072"/>
    </source>
</evidence>
<dbReference type="InterPro" id="IPR003961">
    <property type="entry name" value="FN3_dom"/>
</dbReference>
<dbReference type="Pfam" id="PF02927">
    <property type="entry name" value="CelD_N"/>
    <property type="match status" value="1"/>
</dbReference>
<reference evidence="6 7" key="1">
    <citation type="submission" date="2021-03" db="EMBL/GenBank/DDBJ databases">
        <title>Genomic Encyclopedia of Type Strains, Phase IV (KMG-IV): sequencing the most valuable type-strain genomes for metagenomic binning, comparative biology and taxonomic classification.</title>
        <authorList>
            <person name="Goeker M."/>
        </authorList>
    </citation>
    <scope>NUCLEOTIDE SEQUENCE [LARGE SCALE GENOMIC DNA]</scope>
    <source>
        <strain evidence="6 7">DSM 26048</strain>
    </source>
</reference>
<dbReference type="PANTHER" id="PTHR24099">
    <property type="entry name" value="E3 UBIQUITIN-PROTEIN LIGASE TRIM36-RELATED"/>
    <property type="match status" value="1"/>
</dbReference>
<dbReference type="InterPro" id="IPR001701">
    <property type="entry name" value="Glyco_hydro_9"/>
</dbReference>
<evidence type="ECO:0000259" key="5">
    <source>
        <dbReference type="PROSITE" id="PS50853"/>
    </source>
</evidence>
<dbReference type="InterPro" id="IPR012341">
    <property type="entry name" value="6hp_glycosidase-like_sf"/>
</dbReference>
<dbReference type="InterPro" id="IPR013783">
    <property type="entry name" value="Ig-like_fold"/>
</dbReference>
<keyword evidence="7" id="KW-1185">Reference proteome</keyword>
<gene>
    <name evidence="6" type="ORF">J2Z66_007057</name>
</gene>
<feature type="signal peptide" evidence="4">
    <location>
        <begin position="1"/>
        <end position="31"/>
    </location>
</feature>
<dbReference type="EMBL" id="JAGGLB010000034">
    <property type="protein sequence ID" value="MBP1995415.1"/>
    <property type="molecule type" value="Genomic_DNA"/>
</dbReference>
<dbReference type="Proteomes" id="UP001519287">
    <property type="component" value="Unassembled WGS sequence"/>
</dbReference>
<comment type="similarity">
    <text evidence="1">Belongs to the glycosyl hydrolase 9 (cellulase E) family.</text>
</comment>
<feature type="domain" description="Fibronectin type-III" evidence="5">
    <location>
        <begin position="721"/>
        <end position="802"/>
    </location>
</feature>
<dbReference type="PROSITE" id="PS50853">
    <property type="entry name" value="FN3"/>
    <property type="match status" value="3"/>
</dbReference>
<evidence type="ECO:0000256" key="2">
    <source>
        <dbReference type="ARBA" id="ARBA00023277"/>
    </source>
</evidence>
<dbReference type="InterPro" id="IPR036116">
    <property type="entry name" value="FN3_sf"/>
</dbReference>
<accession>A0ABS4J6I7</accession>
<dbReference type="InterPro" id="IPR008928">
    <property type="entry name" value="6-hairpin_glycosidase_sf"/>
</dbReference>
<dbReference type="Gene3D" id="1.50.10.10">
    <property type="match status" value="1"/>
</dbReference>
<feature type="chain" id="PRO_5045835683" description="Fibronectin type-III domain-containing protein" evidence="4">
    <location>
        <begin position="32"/>
        <end position="1208"/>
    </location>
</feature>
<feature type="domain" description="Fibronectin type-III" evidence="5">
    <location>
        <begin position="634"/>
        <end position="717"/>
    </location>
</feature>
<dbReference type="Gene3D" id="2.60.40.10">
    <property type="entry name" value="Immunoglobulins"/>
    <property type="match status" value="4"/>
</dbReference>
<dbReference type="InterPro" id="IPR004197">
    <property type="entry name" value="Cellulase_Ig-like"/>
</dbReference>
<dbReference type="SUPFAM" id="SSF49265">
    <property type="entry name" value="Fibronectin type III"/>
    <property type="match status" value="2"/>
</dbReference>
<dbReference type="SUPFAM" id="SSF81296">
    <property type="entry name" value="E set domains"/>
    <property type="match status" value="1"/>
</dbReference>